<dbReference type="EMBL" id="ARXV01000002">
    <property type="protein sequence ID" value="KGD66019.1"/>
    <property type="molecule type" value="Genomic_DNA"/>
</dbReference>
<dbReference type="RefSeq" id="WP_035230183.1">
    <property type="nucleotide sequence ID" value="NZ_ARXV01000002.1"/>
</dbReference>
<keyword evidence="3" id="KW-1185">Reference proteome</keyword>
<protein>
    <submittedName>
        <fullName evidence="2">Uncharacterized protein</fullName>
    </submittedName>
</protein>
<evidence type="ECO:0000313" key="3">
    <source>
        <dbReference type="Proteomes" id="UP000029444"/>
    </source>
</evidence>
<keyword evidence="1" id="KW-1133">Transmembrane helix</keyword>
<gene>
    <name evidence="2" type="ORF">Y5S_00491</name>
</gene>
<accession>A0A095SNV1</accession>
<sequence length="197" mass="22879">MYEKIAGSLITLLVPMLIKWIVDGFSKDRVRVKKRRVDELSDYLSLPIEEMNRLAVQENFQYFFKYPYTYEEIVCSLKSSNPLQFLELIKKFSTYIEVSAGGGEVDFKEKYSTVGRRKKVGIFFNTIYFIFAFLALMPIIRFEYFLNKYGSGGIPFVALFSVFMMFVAILCLNEAAKPEMAAKLKERLLQKPAREGE</sequence>
<organism evidence="2 3">
    <name type="scientific">Alcanivorax nanhaiticus</name>
    <dbReference type="NCBI Taxonomy" id="1177154"/>
    <lineage>
        <taxon>Bacteria</taxon>
        <taxon>Pseudomonadati</taxon>
        <taxon>Pseudomonadota</taxon>
        <taxon>Gammaproteobacteria</taxon>
        <taxon>Oceanospirillales</taxon>
        <taxon>Alcanivoracaceae</taxon>
        <taxon>Alcanivorax</taxon>
    </lineage>
</organism>
<evidence type="ECO:0000313" key="2">
    <source>
        <dbReference type="EMBL" id="KGD66019.1"/>
    </source>
</evidence>
<dbReference type="PATRIC" id="fig|1177154.3.peg.500"/>
<name>A0A095SNV1_9GAMM</name>
<feature type="transmembrane region" description="Helical" evidence="1">
    <location>
        <begin position="120"/>
        <end position="140"/>
    </location>
</feature>
<reference evidence="2 3" key="1">
    <citation type="submission" date="2012-09" db="EMBL/GenBank/DDBJ databases">
        <title>Genome Sequence of alkane-degrading Bacterium Alcanivorax sp. 19-m-6.</title>
        <authorList>
            <person name="Lai Q."/>
            <person name="Shao Z."/>
        </authorList>
    </citation>
    <scope>NUCLEOTIDE SEQUENCE [LARGE SCALE GENOMIC DNA]</scope>
    <source>
        <strain evidence="2 3">19-m-6</strain>
    </source>
</reference>
<keyword evidence="1" id="KW-0472">Membrane</keyword>
<feature type="transmembrane region" description="Helical" evidence="1">
    <location>
        <begin position="152"/>
        <end position="173"/>
    </location>
</feature>
<comment type="caution">
    <text evidence="2">The sequence shown here is derived from an EMBL/GenBank/DDBJ whole genome shotgun (WGS) entry which is preliminary data.</text>
</comment>
<proteinExistence type="predicted"/>
<evidence type="ECO:0000256" key="1">
    <source>
        <dbReference type="SAM" id="Phobius"/>
    </source>
</evidence>
<keyword evidence="1" id="KW-0812">Transmembrane</keyword>
<feature type="transmembrane region" description="Helical" evidence="1">
    <location>
        <begin position="6"/>
        <end position="26"/>
    </location>
</feature>
<dbReference type="AlphaFoldDB" id="A0A095SNV1"/>
<dbReference type="Proteomes" id="UP000029444">
    <property type="component" value="Unassembled WGS sequence"/>
</dbReference>